<keyword evidence="4 10" id="KW-0808">Transferase</keyword>
<evidence type="ECO:0000256" key="10">
    <source>
        <dbReference type="RuleBase" id="RU365024"/>
    </source>
</evidence>
<gene>
    <name evidence="14" type="ORF">B0I71DRAFT_126934</name>
    <name evidence="13" type="ORF">YALI1_E17162g</name>
</gene>
<dbReference type="InterPro" id="IPR025202">
    <property type="entry name" value="PLD-like_dom"/>
</dbReference>
<keyword evidence="10" id="KW-0496">Mitochondrion</keyword>
<dbReference type="AlphaFoldDB" id="A0A1D8NID4"/>
<keyword evidence="5" id="KW-0677">Repeat</keyword>
<dbReference type="SMART" id="SM00155">
    <property type="entry name" value="PLDc"/>
    <property type="match status" value="2"/>
</dbReference>
<evidence type="ECO:0000259" key="12">
    <source>
        <dbReference type="SMART" id="SM00155"/>
    </source>
</evidence>
<dbReference type="EMBL" id="KZ858950">
    <property type="protein sequence ID" value="RDW28738.1"/>
    <property type="molecule type" value="Genomic_DNA"/>
</dbReference>
<organism evidence="13 15">
    <name type="scientific">Yarrowia lipolytica</name>
    <name type="common">Candida lipolytica</name>
    <dbReference type="NCBI Taxonomy" id="4952"/>
    <lineage>
        <taxon>Eukaryota</taxon>
        <taxon>Fungi</taxon>
        <taxon>Dikarya</taxon>
        <taxon>Ascomycota</taxon>
        <taxon>Saccharomycotina</taxon>
        <taxon>Dipodascomycetes</taxon>
        <taxon>Dipodascales</taxon>
        <taxon>Dipodascales incertae sedis</taxon>
        <taxon>Yarrowia</taxon>
    </lineage>
</organism>
<dbReference type="eggNOG" id="KOG3964">
    <property type="taxonomic scope" value="Eukaryota"/>
</dbReference>
<evidence type="ECO:0000313" key="15">
    <source>
        <dbReference type="Proteomes" id="UP000182444"/>
    </source>
</evidence>
<dbReference type="GO" id="GO:0008444">
    <property type="term" value="F:CDP-diacylglycerol-glycerol-3-phosphate 3-phosphatidyltransferase activity"/>
    <property type="evidence" value="ECO:0007669"/>
    <property type="project" value="UniProtKB-EC"/>
</dbReference>
<dbReference type="PIRSF" id="PIRSF000850">
    <property type="entry name" value="Phospholipase_D_PSS"/>
    <property type="match status" value="1"/>
</dbReference>
<keyword evidence="6 10" id="KW-0443">Lipid metabolism</keyword>
<dbReference type="PANTHER" id="PTHR12586:SF1">
    <property type="entry name" value="CDP-DIACYLGLYCEROL--GLYCEROL-3-PHOSPHATE 3-PHOSPHATIDYLTRANSFERASE, MITOCHONDRIAL"/>
    <property type="match status" value="1"/>
</dbReference>
<name>A0A1D8NID4_YARLL</name>
<dbReference type="UniPathway" id="UPA00084">
    <property type="reaction ID" value="UER00503"/>
</dbReference>
<feature type="compositionally biased region" description="Basic and acidic residues" evidence="11">
    <location>
        <begin position="327"/>
        <end position="340"/>
    </location>
</feature>
<evidence type="ECO:0000256" key="9">
    <source>
        <dbReference type="ARBA" id="ARBA00048586"/>
    </source>
</evidence>
<evidence type="ECO:0000256" key="1">
    <source>
        <dbReference type="ARBA" id="ARBA00005042"/>
    </source>
</evidence>
<evidence type="ECO:0000256" key="7">
    <source>
        <dbReference type="ARBA" id="ARBA00023209"/>
    </source>
</evidence>
<dbReference type="GO" id="GO:0032049">
    <property type="term" value="P:cardiolipin biosynthetic process"/>
    <property type="evidence" value="ECO:0007669"/>
    <property type="project" value="InterPro"/>
</dbReference>
<feature type="domain" description="PLD phosphodiesterase" evidence="12">
    <location>
        <begin position="177"/>
        <end position="203"/>
    </location>
</feature>
<dbReference type="PANTHER" id="PTHR12586">
    <property type="entry name" value="CDP-DIACYLGLYCEROL--SERINE O-PHOSPHATIDYLTRANSFERASE"/>
    <property type="match status" value="1"/>
</dbReference>
<feature type="region of interest" description="Disordered" evidence="11">
    <location>
        <begin position="320"/>
        <end position="345"/>
    </location>
</feature>
<dbReference type="GO" id="GO:0005739">
    <property type="term" value="C:mitochondrion"/>
    <property type="evidence" value="ECO:0007669"/>
    <property type="project" value="UniProtKB-SubCell"/>
</dbReference>
<evidence type="ECO:0000256" key="5">
    <source>
        <dbReference type="ARBA" id="ARBA00022737"/>
    </source>
</evidence>
<evidence type="ECO:0000256" key="11">
    <source>
        <dbReference type="SAM" id="MobiDB-lite"/>
    </source>
</evidence>
<dbReference type="VEuPathDB" id="FungiDB:YALI1_E17162g"/>
<reference evidence="14 16" key="2">
    <citation type="submission" date="2018-07" db="EMBL/GenBank/DDBJ databases">
        <title>Draft Genome Assemblies for Five Robust Yarrowia lipolytica Strains Exhibiting High Lipid Production and Pentose Sugar Utilization and Sugar Alcohol Secretion from Undetoxified Lignocellulosic Biomass Hydrolysates.</title>
        <authorList>
            <consortium name="DOE Joint Genome Institute"/>
            <person name="Walker C."/>
            <person name="Ryu S."/>
            <person name="Na H."/>
            <person name="Zane M."/>
            <person name="LaButti K."/>
            <person name="Lipzen A."/>
            <person name="Haridas S."/>
            <person name="Barry K."/>
            <person name="Grigoriev I.V."/>
            <person name="Quarterman J."/>
            <person name="Slininger P."/>
            <person name="Dien B."/>
            <person name="Trinh C.T."/>
        </authorList>
    </citation>
    <scope>NUCLEOTIDE SEQUENCE [LARGE SCALE GENOMIC DNA]</scope>
    <source>
        <strain evidence="14 16">YB392</strain>
    </source>
</reference>
<comment type="subcellular location">
    <subcellularLocation>
        <location evidence="10">Mitochondrion</location>
    </subcellularLocation>
</comment>
<keyword evidence="7 10" id="KW-0594">Phospholipid biosynthesis</keyword>
<protein>
    <recommendedName>
        <fullName evidence="10">CDP-diacylglycerol--glycerol-3-phosphate 3-phosphatidyltransferase</fullName>
        <ecNumber evidence="10">2.7.8.5</ecNumber>
    </recommendedName>
</protein>
<evidence type="ECO:0000256" key="8">
    <source>
        <dbReference type="ARBA" id="ARBA00023264"/>
    </source>
</evidence>
<comment type="catalytic activity">
    <reaction evidence="9 10">
        <text>a CDP-1,2-diacyl-sn-glycerol + sn-glycerol 3-phosphate = a 1,2-diacyl-sn-glycero-3-phospho-(1'-sn-glycero-3'-phosphate) + CMP + H(+)</text>
        <dbReference type="Rhea" id="RHEA:12593"/>
        <dbReference type="ChEBI" id="CHEBI:15378"/>
        <dbReference type="ChEBI" id="CHEBI:57597"/>
        <dbReference type="ChEBI" id="CHEBI:58332"/>
        <dbReference type="ChEBI" id="CHEBI:60110"/>
        <dbReference type="ChEBI" id="CHEBI:60377"/>
        <dbReference type="EC" id="2.7.8.5"/>
    </reaction>
</comment>
<dbReference type="CDD" id="cd09135">
    <property type="entry name" value="PLDc_PGS1_euk_1"/>
    <property type="match status" value="1"/>
</dbReference>
<evidence type="ECO:0000256" key="2">
    <source>
        <dbReference type="ARBA" id="ARBA00010682"/>
    </source>
</evidence>
<dbReference type="Proteomes" id="UP000182444">
    <property type="component" value="Chromosome 1E"/>
</dbReference>
<evidence type="ECO:0000256" key="3">
    <source>
        <dbReference type="ARBA" id="ARBA00022516"/>
    </source>
</evidence>
<dbReference type="InterPro" id="IPR016270">
    <property type="entry name" value="PGS1"/>
</dbReference>
<dbReference type="CDD" id="cd09137">
    <property type="entry name" value="PLDc_PGS1_euk_2"/>
    <property type="match status" value="1"/>
</dbReference>
<sequence>MFRNARLAGLVCSARRAGVVSARTSRAMRLTGGSRGLSGLHSNVNITLKQIEATVPKFAVDKGQIQVLYDPEEFYDQLKQKILAAKERVFLSTLYVGKEETELVSCLDEALTKNPGLKVSVLIDGLRGTREEPETCSASLLASLLHKHGDRVDIRCYITPHLFGLKKQLIPKRFNEGWGLQHMKLYGCDDDIILSGANLSRDYFTNRQDRYFVFKSRPIVDYYHAIHNAVCRLSWRVALPKPAEKAPEPGKMAVFFKKQAASIAKKILPEPEPVKDPGFVLEWPNNNTLQSPNVSLAEFQRQATASIAPLITSKPVESGRRKVKSLAQRETELEEAKNESESTEPQTLVFPISQFTPLLKPDSSTEFPTLGRLLSMLSMQRSSWTFTAGYFNMHPEFKAKLLGSVPDKGTVITASPQANGFYKSHGISQYLPDCYTLLARQFILDVNKAHRQKEIELLEWQRGVVNTPGGWSYHAKGIWINGPGDKLPSITVVGSSNYTRRGYSKDLETNALIVTTDEELKRQLQQEIDHIERYTTKKSITDYDQEDRQVKTWVKVVAYFIGDKL</sequence>
<dbReference type="SUPFAM" id="SSF56024">
    <property type="entry name" value="Phospholipase D/nuclease"/>
    <property type="match status" value="2"/>
</dbReference>
<evidence type="ECO:0000313" key="13">
    <source>
        <dbReference type="EMBL" id="AOW05401.1"/>
    </source>
</evidence>
<evidence type="ECO:0000313" key="14">
    <source>
        <dbReference type="EMBL" id="RDW28738.1"/>
    </source>
</evidence>
<reference evidence="13 15" key="1">
    <citation type="journal article" date="2016" name="PLoS ONE">
        <title>Sequence Assembly of Yarrowia lipolytica Strain W29/CLIB89 Shows Transposable Element Diversity.</title>
        <authorList>
            <person name="Magnan C."/>
            <person name="Yu J."/>
            <person name="Chang I."/>
            <person name="Jahn E."/>
            <person name="Kanomata Y."/>
            <person name="Wu J."/>
            <person name="Zeller M."/>
            <person name="Oakes M."/>
            <person name="Baldi P."/>
            <person name="Sandmeyer S."/>
        </authorList>
    </citation>
    <scope>NUCLEOTIDE SEQUENCE [LARGE SCALE GENOMIC DNA]</scope>
    <source>
        <strain evidence="13">CLIB89</strain>
        <strain evidence="15">CLIB89(W29)</strain>
    </source>
</reference>
<proteinExistence type="inferred from homology"/>
<dbReference type="KEGG" id="yli:2911499"/>
<keyword evidence="8 10" id="KW-1208">Phospholipid metabolism</keyword>
<keyword evidence="3 10" id="KW-0444">Lipid biosynthesis</keyword>
<dbReference type="VEuPathDB" id="FungiDB:YALI0_E14102g"/>
<feature type="domain" description="PLD phosphodiesterase" evidence="12">
    <location>
        <begin position="469"/>
        <end position="502"/>
    </location>
</feature>
<dbReference type="EC" id="2.7.8.5" evidence="10"/>
<dbReference type="Gene3D" id="3.30.870.10">
    <property type="entry name" value="Endonuclease Chain A"/>
    <property type="match status" value="2"/>
</dbReference>
<keyword evidence="10" id="KW-0067">ATP-binding</keyword>
<dbReference type="EMBL" id="CP017557">
    <property type="protein sequence ID" value="AOW05401.1"/>
    <property type="molecule type" value="Genomic_DNA"/>
</dbReference>
<dbReference type="Proteomes" id="UP000256601">
    <property type="component" value="Unassembled WGS sequence"/>
</dbReference>
<dbReference type="InterPro" id="IPR001736">
    <property type="entry name" value="PLipase_D/transphosphatidylase"/>
</dbReference>
<evidence type="ECO:0000256" key="6">
    <source>
        <dbReference type="ARBA" id="ARBA00023098"/>
    </source>
</evidence>
<comment type="similarity">
    <text evidence="2 10">Belongs to the CDP-alcohol phosphatidyltransferase class-II family.</text>
</comment>
<dbReference type="GO" id="GO:0005524">
    <property type="term" value="F:ATP binding"/>
    <property type="evidence" value="ECO:0007669"/>
    <property type="project" value="UniProtKB-KW"/>
</dbReference>
<dbReference type="Pfam" id="PF13091">
    <property type="entry name" value="PLDc_2"/>
    <property type="match status" value="1"/>
</dbReference>
<evidence type="ECO:0000313" key="16">
    <source>
        <dbReference type="Proteomes" id="UP000256601"/>
    </source>
</evidence>
<comment type="pathway">
    <text evidence="1 10">Phospholipid metabolism; phosphatidylglycerol biosynthesis; phosphatidylglycerol from CDP-diacylglycerol: step 1/2.</text>
</comment>
<accession>A0A1D8NID4</accession>
<comment type="function">
    <text evidence="10">Functions in the biosynthesis of the anionic phospholipids phosphatidylglycerol and cardiolipin.</text>
</comment>
<evidence type="ECO:0000256" key="4">
    <source>
        <dbReference type="ARBA" id="ARBA00022679"/>
    </source>
</evidence>
<keyword evidence="10" id="KW-0547">Nucleotide-binding</keyword>